<dbReference type="KEGG" id="scla:SCLARK_00501"/>
<keyword evidence="5" id="KW-0547">Nucleotide-binding</keyword>
<evidence type="ECO:0000259" key="10">
    <source>
        <dbReference type="PROSITE" id="PS50893"/>
    </source>
</evidence>
<dbReference type="GO" id="GO:0140359">
    <property type="term" value="F:ABC-type transporter activity"/>
    <property type="evidence" value="ECO:0007669"/>
    <property type="project" value="InterPro"/>
</dbReference>
<organism evidence="12 13">
    <name type="scientific">Spiroplasma clarkii</name>
    <dbReference type="NCBI Taxonomy" id="2139"/>
    <lineage>
        <taxon>Bacteria</taxon>
        <taxon>Bacillati</taxon>
        <taxon>Mycoplasmatota</taxon>
        <taxon>Mollicutes</taxon>
        <taxon>Entomoplasmatales</taxon>
        <taxon>Spiroplasmataceae</taxon>
        <taxon>Spiroplasma</taxon>
    </lineage>
</organism>
<evidence type="ECO:0000256" key="4">
    <source>
        <dbReference type="ARBA" id="ARBA00022692"/>
    </source>
</evidence>
<dbReference type="SUPFAM" id="SSF52540">
    <property type="entry name" value="P-loop containing nucleoside triphosphate hydrolases"/>
    <property type="match status" value="1"/>
</dbReference>
<keyword evidence="7 9" id="KW-1133">Transmembrane helix</keyword>
<evidence type="ECO:0000313" key="12">
    <source>
        <dbReference type="EMBL" id="ATX70636.1"/>
    </source>
</evidence>
<dbReference type="InterPro" id="IPR027417">
    <property type="entry name" value="P-loop_NTPase"/>
</dbReference>
<protein>
    <submittedName>
        <fullName evidence="12">ABC transporter ATP-binding protein</fullName>
    </submittedName>
</protein>
<evidence type="ECO:0000256" key="9">
    <source>
        <dbReference type="SAM" id="Phobius"/>
    </source>
</evidence>
<evidence type="ECO:0000256" key="5">
    <source>
        <dbReference type="ARBA" id="ARBA00022741"/>
    </source>
</evidence>
<dbReference type="PANTHER" id="PTHR42711">
    <property type="entry name" value="ABC TRANSPORTER ATP-BINDING PROTEIN"/>
    <property type="match status" value="1"/>
</dbReference>
<dbReference type="GO" id="GO:0005524">
    <property type="term" value="F:ATP binding"/>
    <property type="evidence" value="ECO:0007669"/>
    <property type="project" value="UniProtKB-KW"/>
</dbReference>
<gene>
    <name evidence="12" type="ORF">SCLAR_v1c03060</name>
</gene>
<keyword evidence="3" id="KW-0813">Transport</keyword>
<accession>A0A1Y0L0C2</accession>
<dbReference type="PROSITE" id="PS00211">
    <property type="entry name" value="ABC_TRANSPORTER_1"/>
    <property type="match status" value="1"/>
</dbReference>
<dbReference type="AlphaFoldDB" id="A0A1Y0L0C2"/>
<dbReference type="GO" id="GO:0016887">
    <property type="term" value="F:ATP hydrolysis activity"/>
    <property type="evidence" value="ECO:0007669"/>
    <property type="project" value="InterPro"/>
</dbReference>
<dbReference type="InterPro" id="IPR003439">
    <property type="entry name" value="ABC_transporter-like_ATP-bd"/>
</dbReference>
<dbReference type="Proteomes" id="UP000231179">
    <property type="component" value="Chromosome"/>
</dbReference>
<dbReference type="PROSITE" id="PS51012">
    <property type="entry name" value="ABC_TM2"/>
    <property type="match status" value="1"/>
</dbReference>
<feature type="transmembrane region" description="Helical" evidence="9">
    <location>
        <begin position="297"/>
        <end position="318"/>
    </location>
</feature>
<evidence type="ECO:0000256" key="7">
    <source>
        <dbReference type="ARBA" id="ARBA00022989"/>
    </source>
</evidence>
<dbReference type="EMBL" id="CP024870">
    <property type="protein sequence ID" value="ATX70636.1"/>
    <property type="molecule type" value="Genomic_DNA"/>
</dbReference>
<feature type="transmembrane region" description="Helical" evidence="9">
    <location>
        <begin position="514"/>
        <end position="533"/>
    </location>
</feature>
<dbReference type="InterPro" id="IPR050763">
    <property type="entry name" value="ABC_transporter_ATP-binding"/>
</dbReference>
<feature type="domain" description="ABC transporter" evidence="10">
    <location>
        <begin position="20"/>
        <end position="239"/>
    </location>
</feature>
<dbReference type="PROSITE" id="PS50893">
    <property type="entry name" value="ABC_TRANSPORTER_2"/>
    <property type="match status" value="1"/>
</dbReference>
<dbReference type="InterPro" id="IPR003593">
    <property type="entry name" value="AAA+_ATPase"/>
</dbReference>
<evidence type="ECO:0000256" key="2">
    <source>
        <dbReference type="ARBA" id="ARBA00005417"/>
    </source>
</evidence>
<dbReference type="PANTHER" id="PTHR42711:SF5">
    <property type="entry name" value="ABC TRANSPORTER ATP-BINDING PROTEIN NATA"/>
    <property type="match status" value="1"/>
</dbReference>
<dbReference type="InterPro" id="IPR047817">
    <property type="entry name" value="ABC2_TM_bact-type"/>
</dbReference>
<evidence type="ECO:0000256" key="3">
    <source>
        <dbReference type="ARBA" id="ARBA00022448"/>
    </source>
</evidence>
<dbReference type="Pfam" id="PF12698">
    <property type="entry name" value="ABC2_membrane_3"/>
    <property type="match status" value="1"/>
</dbReference>
<dbReference type="OrthoDB" id="388394at2"/>
<reference evidence="12 13" key="1">
    <citation type="submission" date="2017-11" db="EMBL/GenBank/DDBJ databases">
        <title>Complete genome sequence of Spiroplasma clarkii CN-5 (DSM 19994).</title>
        <authorList>
            <person name="Tsai Y.-M."/>
            <person name="Chang A."/>
            <person name="Lo W.-S."/>
            <person name="Kuo C.-H."/>
        </authorList>
    </citation>
    <scope>NUCLEOTIDE SEQUENCE [LARGE SCALE GENOMIC DNA]</scope>
    <source>
        <strain evidence="12 13">CN-5</strain>
    </source>
</reference>
<comment type="subcellular location">
    <subcellularLocation>
        <location evidence="1">Membrane</location>
        <topology evidence="1">Multi-pass membrane protein</topology>
    </subcellularLocation>
</comment>
<feature type="domain" description="ABC transmembrane type-2" evidence="11">
    <location>
        <begin position="298"/>
        <end position="536"/>
    </location>
</feature>
<comment type="similarity">
    <text evidence="2">Belongs to the ABC transporter superfamily.</text>
</comment>
<feature type="transmembrane region" description="Helical" evidence="9">
    <location>
        <begin position="338"/>
        <end position="359"/>
    </location>
</feature>
<dbReference type="SMART" id="SM00382">
    <property type="entry name" value="AAA"/>
    <property type="match status" value="1"/>
</dbReference>
<keyword evidence="13" id="KW-1185">Reference proteome</keyword>
<keyword evidence="6 12" id="KW-0067">ATP-binding</keyword>
<evidence type="ECO:0000313" key="13">
    <source>
        <dbReference type="Proteomes" id="UP000231179"/>
    </source>
</evidence>
<feature type="transmembrane region" description="Helical" evidence="9">
    <location>
        <begin position="422"/>
        <end position="443"/>
    </location>
</feature>
<dbReference type="RefSeq" id="WP_100254198.1">
    <property type="nucleotide sequence ID" value="NZ_CP015819.1"/>
</dbReference>
<dbReference type="InterPro" id="IPR017871">
    <property type="entry name" value="ABC_transporter-like_CS"/>
</dbReference>
<dbReference type="Gene3D" id="3.40.50.300">
    <property type="entry name" value="P-loop containing nucleotide triphosphate hydrolases"/>
    <property type="match status" value="1"/>
</dbReference>
<dbReference type="InterPro" id="IPR013525">
    <property type="entry name" value="ABC2_TM"/>
</dbReference>
<keyword evidence="8 9" id="KW-0472">Membrane</keyword>
<sequence length="539" mass="60022">MIKKSEQSTESSTMDNDVLISLKDVNKIYGKKTVLSDINLDIKKGDRIGIIGPNGGGKSTLTEIIAGIRKPTNGSVVKQNNLIYGIQFQESKYPLGITVIDMIKYYLDTFSVAMTEGELLELMRIYQIVGFKNKYIQSLSGGQQQRVNILLALIHSPDLVIFDEVSTGLDIEVRNQIIEFIKEKVVDTDKSLILVTHTMSEIEQLCNKFIYIHNGTIREAGTVESIVKEYGSVHKYTWKKFNEEKKADLDAEFEAAKAEEKKPGKKNKFDKIISSGKNINKNIPLISLLMKYYIKGVAVPFFIFVFPILMIFMMGSIYTSGAMAGNDEQAAAFLHSLVGSYSAMSALAIGFFIIPSTILEFKTSVLMKRIGATNIKPVFFLLSVVLIGLFLVIISVLWTALWAGILFGYKFGWSVTSTPYDVGASILLFIPMICLAMSLGLTLASIFKSTTTYNAVVNVIYMPITLLSGGFAPIESIQTSPQLNAMSWANPFKYSINPFVAAWNGNYEFNTENTIYLIVTLALIAFFIVVPAFKLRWQD</sequence>
<keyword evidence="4 9" id="KW-0812">Transmembrane</keyword>
<proteinExistence type="inferred from homology"/>
<dbReference type="GO" id="GO:0016020">
    <property type="term" value="C:membrane"/>
    <property type="evidence" value="ECO:0007669"/>
    <property type="project" value="UniProtKB-SubCell"/>
</dbReference>
<feature type="transmembrane region" description="Helical" evidence="9">
    <location>
        <begin position="379"/>
        <end position="402"/>
    </location>
</feature>
<dbReference type="Pfam" id="PF00005">
    <property type="entry name" value="ABC_tran"/>
    <property type="match status" value="1"/>
</dbReference>
<evidence type="ECO:0000256" key="8">
    <source>
        <dbReference type="ARBA" id="ARBA00023136"/>
    </source>
</evidence>
<evidence type="ECO:0000259" key="11">
    <source>
        <dbReference type="PROSITE" id="PS51012"/>
    </source>
</evidence>
<evidence type="ECO:0000256" key="1">
    <source>
        <dbReference type="ARBA" id="ARBA00004141"/>
    </source>
</evidence>
<feature type="transmembrane region" description="Helical" evidence="9">
    <location>
        <begin position="455"/>
        <end position="474"/>
    </location>
</feature>
<name>A0A1Y0L0C2_9MOLU</name>
<evidence type="ECO:0000256" key="6">
    <source>
        <dbReference type="ARBA" id="ARBA00022840"/>
    </source>
</evidence>